<dbReference type="RefSeq" id="WP_376920654.1">
    <property type="nucleotide sequence ID" value="NZ_JBHRSW010000025.1"/>
</dbReference>
<proteinExistence type="predicted"/>
<keyword evidence="1" id="KW-0472">Membrane</keyword>
<sequence length="140" mass="16468">MKKQASTIYLKTNFFLNILKLLFTFIMFVILGVIAKVFPYYHLETVVLALIIGTTVWFYRLRYKGKLEYRGAVIYALMRINVFNHKVIRVSVNQGTNNFDFKYNGKSDSIEFEDNQLAFKIKVSADFKKKRTCTVQLLDR</sequence>
<keyword evidence="1" id="KW-1133">Transmembrane helix</keyword>
<keyword evidence="3" id="KW-1185">Reference proteome</keyword>
<comment type="caution">
    <text evidence="2">The sequence shown here is derived from an EMBL/GenBank/DDBJ whole genome shotgun (WGS) entry which is preliminary data.</text>
</comment>
<feature type="transmembrane region" description="Helical" evidence="1">
    <location>
        <begin position="12"/>
        <end position="34"/>
    </location>
</feature>
<name>A0ABV7FQB7_9ALTE</name>
<feature type="transmembrane region" description="Helical" evidence="1">
    <location>
        <begin position="40"/>
        <end position="59"/>
    </location>
</feature>
<evidence type="ECO:0000313" key="2">
    <source>
        <dbReference type="EMBL" id="MFC3122524.1"/>
    </source>
</evidence>
<accession>A0ABV7FQB7</accession>
<gene>
    <name evidence="2" type="ORF">ACFOHL_12925</name>
</gene>
<evidence type="ECO:0000256" key="1">
    <source>
        <dbReference type="SAM" id="Phobius"/>
    </source>
</evidence>
<dbReference type="EMBL" id="JBHRSW010000025">
    <property type="protein sequence ID" value="MFC3122524.1"/>
    <property type="molecule type" value="Genomic_DNA"/>
</dbReference>
<organism evidence="2 3">
    <name type="scientific">Agaribacter flavus</name>
    <dbReference type="NCBI Taxonomy" id="1902781"/>
    <lineage>
        <taxon>Bacteria</taxon>
        <taxon>Pseudomonadati</taxon>
        <taxon>Pseudomonadota</taxon>
        <taxon>Gammaproteobacteria</taxon>
        <taxon>Alteromonadales</taxon>
        <taxon>Alteromonadaceae</taxon>
        <taxon>Agaribacter</taxon>
    </lineage>
</organism>
<keyword evidence="1" id="KW-0812">Transmembrane</keyword>
<reference evidence="3" key="1">
    <citation type="journal article" date="2019" name="Int. J. Syst. Evol. Microbiol.">
        <title>The Global Catalogue of Microorganisms (GCM) 10K type strain sequencing project: providing services to taxonomists for standard genome sequencing and annotation.</title>
        <authorList>
            <consortium name="The Broad Institute Genomics Platform"/>
            <consortium name="The Broad Institute Genome Sequencing Center for Infectious Disease"/>
            <person name="Wu L."/>
            <person name="Ma J."/>
        </authorList>
    </citation>
    <scope>NUCLEOTIDE SEQUENCE [LARGE SCALE GENOMIC DNA]</scope>
    <source>
        <strain evidence="3">KCTC 52473</strain>
    </source>
</reference>
<dbReference type="Proteomes" id="UP001595478">
    <property type="component" value="Unassembled WGS sequence"/>
</dbReference>
<evidence type="ECO:0000313" key="3">
    <source>
        <dbReference type="Proteomes" id="UP001595478"/>
    </source>
</evidence>
<protein>
    <submittedName>
        <fullName evidence="2">Uncharacterized protein</fullName>
    </submittedName>
</protein>